<dbReference type="PANTHER" id="PTHR11106:SF111">
    <property type="entry name" value="MACRO DOMAIN-CONTAINING PROTEIN"/>
    <property type="match status" value="1"/>
</dbReference>
<feature type="domain" description="Macro" evidence="2">
    <location>
        <begin position="77"/>
        <end position="265"/>
    </location>
</feature>
<protein>
    <recommendedName>
        <fullName evidence="2">Macro domain-containing protein</fullName>
    </recommendedName>
</protein>
<name>A0A8T1WTY1_9STRA</name>
<dbReference type="InterPro" id="IPR002589">
    <property type="entry name" value="Macro_dom"/>
</dbReference>
<keyword evidence="4" id="KW-1185">Reference proteome</keyword>
<evidence type="ECO:0000313" key="4">
    <source>
        <dbReference type="Proteomes" id="UP000693981"/>
    </source>
</evidence>
<feature type="region of interest" description="Disordered" evidence="1">
    <location>
        <begin position="15"/>
        <end position="34"/>
    </location>
</feature>
<evidence type="ECO:0000259" key="2">
    <source>
        <dbReference type="PROSITE" id="PS51154"/>
    </source>
</evidence>
<dbReference type="CDD" id="cd02907">
    <property type="entry name" value="Macro_Af1521_BAL-like"/>
    <property type="match status" value="1"/>
</dbReference>
<dbReference type="PROSITE" id="PS51154">
    <property type="entry name" value="MACRO"/>
    <property type="match status" value="1"/>
</dbReference>
<dbReference type="Pfam" id="PF01661">
    <property type="entry name" value="Macro"/>
    <property type="match status" value="1"/>
</dbReference>
<comment type="caution">
    <text evidence="3">The sequence shown here is derived from an EMBL/GenBank/DDBJ whole genome shotgun (WGS) entry which is preliminary data.</text>
</comment>
<dbReference type="SMART" id="SM00506">
    <property type="entry name" value="A1pp"/>
    <property type="match status" value="1"/>
</dbReference>
<evidence type="ECO:0000313" key="3">
    <source>
        <dbReference type="EMBL" id="KAG7397277.1"/>
    </source>
</evidence>
<organism evidence="3 4">
    <name type="scientific">Phytophthora boehmeriae</name>
    <dbReference type="NCBI Taxonomy" id="109152"/>
    <lineage>
        <taxon>Eukaryota</taxon>
        <taxon>Sar</taxon>
        <taxon>Stramenopiles</taxon>
        <taxon>Oomycota</taxon>
        <taxon>Peronosporomycetes</taxon>
        <taxon>Peronosporales</taxon>
        <taxon>Peronosporaceae</taxon>
        <taxon>Phytophthora</taxon>
    </lineage>
</organism>
<dbReference type="Proteomes" id="UP000693981">
    <property type="component" value="Unassembled WGS sequence"/>
</dbReference>
<reference evidence="3" key="1">
    <citation type="submission" date="2021-02" db="EMBL/GenBank/DDBJ databases">
        <authorList>
            <person name="Palmer J.M."/>
        </authorList>
    </citation>
    <scope>NUCLEOTIDE SEQUENCE</scope>
    <source>
        <strain evidence="3">SCRP23</strain>
    </source>
</reference>
<evidence type="ECO:0000256" key="1">
    <source>
        <dbReference type="SAM" id="MobiDB-lite"/>
    </source>
</evidence>
<gene>
    <name evidence="3" type="ORF">PHYBOEH_000971</name>
</gene>
<dbReference type="PANTHER" id="PTHR11106">
    <property type="entry name" value="GANGLIOSIDE INDUCED DIFFERENTIATION ASSOCIATED PROTEIN 2-RELATED"/>
    <property type="match status" value="1"/>
</dbReference>
<sequence>MWGWQSLGRGISRMASTSTAGAKGGPGAVTKASDAMKVDEKLRISPKEGLEKAVRDLKINKSVDDGAAEDLGGKVLCRWNPNRDSAGPELLVMQGDLTACKSGAIVNAANTRLMHGGGLAGAIVRKGGESIQTESSAWIKHHGKMAVGDVVTTAAGKLPCKHVIHAAGPNVGHLASPTAEHAAELRRAVWNALAEADKLRVASVAIPGISTGIFGYPRDLGAQEIVQEAVRFCAEHRSTRLRRIAMMNIDDPTVSSFVKALQEAQKRKSTAEKEDISDQLAGLNIRD</sequence>
<accession>A0A8T1WTY1</accession>
<dbReference type="EMBL" id="JAGDFL010000119">
    <property type="protein sequence ID" value="KAG7397277.1"/>
    <property type="molecule type" value="Genomic_DNA"/>
</dbReference>
<proteinExistence type="predicted"/>
<dbReference type="OrthoDB" id="6133115at2759"/>
<dbReference type="AlphaFoldDB" id="A0A8T1WTY1"/>